<feature type="domain" description="Disease resistance protein Roq1-like winged-helix" evidence="5">
    <location>
        <begin position="89"/>
        <end position="159"/>
    </location>
</feature>
<sequence length="811" mass="91242">MLETKGAMTNSIYVFRFSFILIPYRFKVRDRFSAYTTCMVGTEHLSKTTFKPPGSADQKIWVSFIAQLSLCRMYESHLHEMAKSVYDVKSLDVFTQIAKDVVGQGLDHGTLTFKFCLMSTDHGLHNLEQRSLISAGNGPYGYIKMHTLLQQMGRDIVKKKTEKIGERQFLMDAKDISDLLEDEDSGTGEKVIGIKLKIKKVLNIQISKSSFNGMKNLQFQLVDSRNVRIPEGLNCLPDKLRLLEWPRCPLTFLPSKFSCKFLVELIMTFVEIRTKRTSISPKIRSTVTFASDAHKLWEDLDQRFSIGNAVRAHQLRAELAACRQDGMSVIDYFGKLSIRREELLMYKPLPKCTCSAMTSIKQEHEEERVHQFLMGLDEVRFGNVVTNIISMEPLPDLNSVYQRVIREERRLSTSKTEPKQEAVGFGVKEEEVPTKDQAEEEEVHHVDEVGEIIPNNNNLVQTLHRFHLLERSHPLLQNNGHLSCIHSIPPCPVSFADGSVVYEEWFSAVIEGFSSRSCSIRTKLELHFLPPGYKADDPNMACKLLKSLYGLNQAPRCCLSGLIGLDVTGCTNLEALPPLPDSLLSVHAGICLELKRIDSSFQSSNSCLNFAGCVSLNQKARKLIYTSDFKYALLPCEEVPAHFPHQATSSSLTINLTPRPLPSSLSFKACILLSICKSFEDGILLMGGVSCHVMGKQNGFTIQYGSNQHHMSCKYEGYEDHLYIFEDSFCLNQDCPEAGEATLSELVFEFIGHGKNWKVNGCGVRFLVSDCRTNKNAADVDGKEDEIDDDDGDKDENDDDDESTLVPAEAL</sequence>
<dbReference type="AlphaFoldDB" id="A0A816J4F1"/>
<dbReference type="Pfam" id="PF23282">
    <property type="entry name" value="WHD_ROQ1"/>
    <property type="match status" value="1"/>
</dbReference>
<evidence type="ECO:0000259" key="4">
    <source>
        <dbReference type="Pfam" id="PF20160"/>
    </source>
</evidence>
<proteinExistence type="predicted"/>
<dbReference type="InterPro" id="IPR045344">
    <property type="entry name" value="C-JID"/>
</dbReference>
<feature type="region of interest" description="Disordered" evidence="3">
    <location>
        <begin position="412"/>
        <end position="439"/>
    </location>
</feature>
<evidence type="ECO:0000256" key="2">
    <source>
        <dbReference type="ARBA" id="ARBA00022737"/>
    </source>
</evidence>
<keyword evidence="2" id="KW-0677">Repeat</keyword>
<protein>
    <submittedName>
        <fullName evidence="6">(rape) hypothetical protein</fullName>
    </submittedName>
</protein>
<feature type="compositionally biased region" description="Acidic residues" evidence="3">
    <location>
        <begin position="782"/>
        <end position="803"/>
    </location>
</feature>
<accession>A0A816J4F1</accession>
<evidence type="ECO:0000259" key="5">
    <source>
        <dbReference type="Pfam" id="PF23282"/>
    </source>
</evidence>
<organism evidence="6">
    <name type="scientific">Brassica napus</name>
    <name type="common">Rape</name>
    <dbReference type="NCBI Taxonomy" id="3708"/>
    <lineage>
        <taxon>Eukaryota</taxon>
        <taxon>Viridiplantae</taxon>
        <taxon>Streptophyta</taxon>
        <taxon>Embryophyta</taxon>
        <taxon>Tracheophyta</taxon>
        <taxon>Spermatophyta</taxon>
        <taxon>Magnoliopsida</taxon>
        <taxon>eudicotyledons</taxon>
        <taxon>Gunneridae</taxon>
        <taxon>Pentapetalae</taxon>
        <taxon>rosids</taxon>
        <taxon>malvids</taxon>
        <taxon>Brassicales</taxon>
        <taxon>Brassicaceae</taxon>
        <taxon>Brassiceae</taxon>
        <taxon>Brassica</taxon>
    </lineage>
</organism>
<keyword evidence="1" id="KW-0433">Leucine-rich repeat</keyword>
<feature type="region of interest" description="Disordered" evidence="3">
    <location>
        <begin position="778"/>
        <end position="811"/>
    </location>
</feature>
<dbReference type="Proteomes" id="UP001295469">
    <property type="component" value="Chromosome C09"/>
</dbReference>
<dbReference type="PANTHER" id="PTHR34222:SF28">
    <property type="entry name" value="CCHC-TYPE DOMAIN-CONTAINING PROTEIN"/>
    <property type="match status" value="1"/>
</dbReference>
<dbReference type="Pfam" id="PF20160">
    <property type="entry name" value="C-JID"/>
    <property type="match status" value="1"/>
</dbReference>
<dbReference type="InterPro" id="IPR058192">
    <property type="entry name" value="WHD_ROQ1-like"/>
</dbReference>
<reference evidence="6" key="1">
    <citation type="submission" date="2021-01" db="EMBL/GenBank/DDBJ databases">
        <authorList>
            <consortium name="Genoscope - CEA"/>
            <person name="William W."/>
        </authorList>
    </citation>
    <scope>NUCLEOTIDE SEQUENCE</scope>
</reference>
<name>A0A816J4F1_BRANA</name>
<evidence type="ECO:0000256" key="1">
    <source>
        <dbReference type="ARBA" id="ARBA00022614"/>
    </source>
</evidence>
<dbReference type="EMBL" id="HG994373">
    <property type="protein sequence ID" value="CAF1780230.1"/>
    <property type="molecule type" value="Genomic_DNA"/>
</dbReference>
<dbReference type="PANTHER" id="PTHR34222">
    <property type="entry name" value="GAG_PRE-INTEGRS DOMAIN-CONTAINING PROTEIN"/>
    <property type="match status" value="1"/>
</dbReference>
<feature type="domain" description="C-JID" evidence="4">
    <location>
        <begin position="634"/>
        <end position="767"/>
    </location>
</feature>
<gene>
    <name evidence="6" type="ORF">DARMORV10_C09P58520.1</name>
</gene>
<evidence type="ECO:0000256" key="3">
    <source>
        <dbReference type="SAM" id="MobiDB-lite"/>
    </source>
</evidence>
<evidence type="ECO:0000313" key="6">
    <source>
        <dbReference type="EMBL" id="CAF1780230.1"/>
    </source>
</evidence>
<feature type="compositionally biased region" description="Basic and acidic residues" evidence="3">
    <location>
        <begin position="427"/>
        <end position="439"/>
    </location>
</feature>